<dbReference type="InterPro" id="IPR006311">
    <property type="entry name" value="TAT_signal"/>
</dbReference>
<dbReference type="CDD" id="cd00261">
    <property type="entry name" value="AAI_SS"/>
    <property type="match status" value="1"/>
</dbReference>
<dbReference type="PROSITE" id="PS00426">
    <property type="entry name" value="CEREAL_TRYP_AMYL_INH"/>
    <property type="match status" value="1"/>
</dbReference>
<evidence type="ECO:0000313" key="6">
    <source>
        <dbReference type="Proteomes" id="UP000636709"/>
    </source>
</evidence>
<evidence type="ECO:0000313" key="5">
    <source>
        <dbReference type="EMBL" id="KAF8667049.1"/>
    </source>
</evidence>
<dbReference type="PRINTS" id="PR00808">
    <property type="entry name" value="AMLASEINHBTR"/>
</dbReference>
<comment type="caution">
    <text evidence="5">The sequence shown here is derived from an EMBL/GenBank/DDBJ whole genome shotgun (WGS) entry which is preliminary data.</text>
</comment>
<evidence type="ECO:0000256" key="1">
    <source>
        <dbReference type="ARBA" id="ARBA00004613"/>
    </source>
</evidence>
<evidence type="ECO:0000256" key="3">
    <source>
        <dbReference type="SAM" id="SignalP"/>
    </source>
</evidence>
<dbReference type="GO" id="GO:0005576">
    <property type="term" value="C:extracellular region"/>
    <property type="evidence" value="ECO:0007669"/>
    <property type="project" value="UniProtKB-SubCell"/>
</dbReference>
<dbReference type="Pfam" id="PF00234">
    <property type="entry name" value="Tryp_alpha_amyl"/>
    <property type="match status" value="1"/>
</dbReference>
<dbReference type="InterPro" id="IPR036312">
    <property type="entry name" value="Bifun_inhib/LTP/seed_sf"/>
</dbReference>
<dbReference type="Proteomes" id="UP000636709">
    <property type="component" value="Unassembled WGS sequence"/>
</dbReference>
<dbReference type="SMART" id="SM00499">
    <property type="entry name" value="AAI"/>
    <property type="match status" value="1"/>
</dbReference>
<name>A0A835AMN1_9POAL</name>
<dbReference type="InterPro" id="IPR006106">
    <property type="entry name" value="Allergen/soft/tryp_amyl_inhib"/>
</dbReference>
<accession>A0A835AMN1</accession>
<dbReference type="PANTHER" id="PTHR34481:SF13">
    <property type="entry name" value="TRYPSIN_FACTOR XIIA INHIBITOR"/>
    <property type="match status" value="1"/>
</dbReference>
<comment type="subcellular location">
    <subcellularLocation>
        <location evidence="1">Secreted</location>
    </subcellularLocation>
</comment>
<feature type="domain" description="Bifunctional inhibitor/plant lipid transfer protein/seed storage helical" evidence="4">
    <location>
        <begin position="37"/>
        <end position="137"/>
    </location>
</feature>
<dbReference type="InterPro" id="IPR016140">
    <property type="entry name" value="Bifunc_inhib/LTP/seed_store"/>
</dbReference>
<dbReference type="PROSITE" id="PS51318">
    <property type="entry name" value="TAT"/>
    <property type="match status" value="1"/>
</dbReference>
<keyword evidence="3" id="KW-0732">Signal</keyword>
<sequence>MASSRYHLLLSAAVLLAAVLAAAAAAAAMADKPPSSCVEGQAIPRRPLPGCRWYAASQTCGGAPLLLPAVMKQMCCRQLEAVPAECRCKALRVMMEDTPQGAELRGKVCWHAQAEFAPAIVTEAECGLTTVHGRPFCDALSDE</sequence>
<feature type="signal peptide" evidence="3">
    <location>
        <begin position="1"/>
        <end position="30"/>
    </location>
</feature>
<dbReference type="OrthoDB" id="656731at2759"/>
<evidence type="ECO:0000259" key="4">
    <source>
        <dbReference type="SMART" id="SM00499"/>
    </source>
</evidence>
<keyword evidence="6" id="KW-1185">Reference proteome</keyword>
<protein>
    <recommendedName>
        <fullName evidence="4">Bifunctional inhibitor/plant lipid transfer protein/seed storage helical domain-containing protein</fullName>
    </recommendedName>
</protein>
<keyword evidence="2" id="KW-0964">Secreted</keyword>
<dbReference type="EMBL" id="JACEFO010002303">
    <property type="protein sequence ID" value="KAF8667049.1"/>
    <property type="molecule type" value="Genomic_DNA"/>
</dbReference>
<dbReference type="PANTHER" id="PTHR34481">
    <property type="entry name" value="TRYPSIN/FACTOR XIIA INHIBITOR-RELATED"/>
    <property type="match status" value="1"/>
</dbReference>
<proteinExistence type="predicted"/>
<dbReference type="InterPro" id="IPR006105">
    <property type="entry name" value="Allergen/tryp_amyl_inhib_CS"/>
</dbReference>
<dbReference type="SUPFAM" id="SSF47699">
    <property type="entry name" value="Bifunctional inhibitor/lipid-transfer protein/seed storage 2S albumin"/>
    <property type="match status" value="1"/>
</dbReference>
<organism evidence="5 6">
    <name type="scientific">Digitaria exilis</name>
    <dbReference type="NCBI Taxonomy" id="1010633"/>
    <lineage>
        <taxon>Eukaryota</taxon>
        <taxon>Viridiplantae</taxon>
        <taxon>Streptophyta</taxon>
        <taxon>Embryophyta</taxon>
        <taxon>Tracheophyta</taxon>
        <taxon>Spermatophyta</taxon>
        <taxon>Magnoliopsida</taxon>
        <taxon>Liliopsida</taxon>
        <taxon>Poales</taxon>
        <taxon>Poaceae</taxon>
        <taxon>PACMAD clade</taxon>
        <taxon>Panicoideae</taxon>
        <taxon>Panicodae</taxon>
        <taxon>Paniceae</taxon>
        <taxon>Anthephorinae</taxon>
        <taxon>Digitaria</taxon>
    </lineage>
</organism>
<feature type="chain" id="PRO_5032753293" description="Bifunctional inhibitor/plant lipid transfer protein/seed storage helical domain-containing protein" evidence="3">
    <location>
        <begin position="31"/>
        <end position="143"/>
    </location>
</feature>
<dbReference type="AlphaFoldDB" id="A0A835AMN1"/>
<reference evidence="5" key="1">
    <citation type="submission" date="2020-07" db="EMBL/GenBank/DDBJ databases">
        <title>Genome sequence and genetic diversity analysis of an under-domesticated orphan crop, white fonio (Digitaria exilis).</title>
        <authorList>
            <person name="Bennetzen J.L."/>
            <person name="Chen S."/>
            <person name="Ma X."/>
            <person name="Wang X."/>
            <person name="Yssel A.E.J."/>
            <person name="Chaluvadi S.R."/>
            <person name="Johnson M."/>
            <person name="Gangashetty P."/>
            <person name="Hamidou F."/>
            <person name="Sanogo M.D."/>
            <person name="Zwaenepoel A."/>
            <person name="Wallace J."/>
            <person name="Van De Peer Y."/>
            <person name="Van Deynze A."/>
        </authorList>
    </citation>
    <scope>NUCLEOTIDE SEQUENCE</scope>
    <source>
        <tissue evidence="5">Leaves</tissue>
    </source>
</reference>
<dbReference type="GO" id="GO:0004867">
    <property type="term" value="F:serine-type endopeptidase inhibitor activity"/>
    <property type="evidence" value="ECO:0007669"/>
    <property type="project" value="InterPro"/>
</dbReference>
<dbReference type="Gene3D" id="1.10.110.10">
    <property type="entry name" value="Plant lipid-transfer and hydrophobic proteins"/>
    <property type="match status" value="1"/>
</dbReference>
<gene>
    <name evidence="5" type="ORF">HU200_053224</name>
</gene>
<evidence type="ECO:0000256" key="2">
    <source>
        <dbReference type="ARBA" id="ARBA00022525"/>
    </source>
</evidence>